<dbReference type="EMBL" id="CP069798">
    <property type="protein sequence ID" value="QRQ83386.1"/>
    <property type="molecule type" value="Genomic_DNA"/>
</dbReference>
<protein>
    <submittedName>
        <fullName evidence="1">Uncharacterized protein</fullName>
    </submittedName>
</protein>
<reference evidence="1" key="1">
    <citation type="submission" date="2021-02" db="EMBL/GenBank/DDBJ databases">
        <title>Neisseriaceae sp. 26B isolated from the cloaca of a Common Toad-headed Turtle (Mesoclemmys nasuta).</title>
        <authorList>
            <person name="Spergser J."/>
            <person name="Busse H.-J."/>
        </authorList>
    </citation>
    <scope>NUCLEOTIDE SEQUENCE</scope>
    <source>
        <strain evidence="1">26B</strain>
    </source>
</reference>
<accession>A0A892ZNX5</accession>
<dbReference type="Proteomes" id="UP000653156">
    <property type="component" value="Chromosome"/>
</dbReference>
<organism evidence="1 2">
    <name type="scientific">Paralysiella testudinis</name>
    <dbReference type="NCBI Taxonomy" id="2809020"/>
    <lineage>
        <taxon>Bacteria</taxon>
        <taxon>Pseudomonadati</taxon>
        <taxon>Pseudomonadota</taxon>
        <taxon>Betaproteobacteria</taxon>
        <taxon>Neisseriales</taxon>
        <taxon>Neisseriaceae</taxon>
        <taxon>Paralysiella</taxon>
    </lineage>
</organism>
<keyword evidence="2" id="KW-1185">Reference proteome</keyword>
<dbReference type="AlphaFoldDB" id="A0A892ZNX5"/>
<sequence>MALGLALPATAADFSAWIPAGWKMVASAEGDLNGDGAADAVIVLQQQDAAKIVANDSLGAPKIDTNPRQIKVLLRQGAGYRLVAENRYWLPSAGDAESPCLADPLLDEGGVEIARGLLKVKLGYWLSCGSWSVSRDTYTFRWQQNRLRLIGWDGVEFMRNSGDMTERSVNYLTGRQKTVTGGNMFEDVPAAKIKTRWQTLPKQPARYLDGPSLPSPQDWE</sequence>
<evidence type="ECO:0000313" key="1">
    <source>
        <dbReference type="EMBL" id="QRQ83386.1"/>
    </source>
</evidence>
<proteinExistence type="predicted"/>
<name>A0A892ZNX5_9NEIS</name>
<gene>
    <name evidence="1" type="ORF">JQU52_13190</name>
</gene>
<evidence type="ECO:0000313" key="2">
    <source>
        <dbReference type="Proteomes" id="UP000653156"/>
    </source>
</evidence>
<dbReference type="KEGG" id="ptes:JQU52_13190"/>